<dbReference type="GO" id="GO:0005829">
    <property type="term" value="C:cytosol"/>
    <property type="evidence" value="ECO:0007669"/>
    <property type="project" value="TreeGrafter"/>
</dbReference>
<keyword evidence="2 6" id="KW-0963">Cytoplasm</keyword>
<dbReference type="Proteomes" id="UP000185639">
    <property type="component" value="Unassembled WGS sequence"/>
</dbReference>
<dbReference type="GO" id="GO:0006308">
    <property type="term" value="P:DNA catabolic process"/>
    <property type="evidence" value="ECO:0007669"/>
    <property type="project" value="UniProtKB-UniRule"/>
</dbReference>
<evidence type="ECO:0000313" key="7">
    <source>
        <dbReference type="EMBL" id="SIT17248.1"/>
    </source>
</evidence>
<evidence type="ECO:0000256" key="6">
    <source>
        <dbReference type="HAMAP-Rule" id="MF_00337"/>
    </source>
</evidence>
<gene>
    <name evidence="6" type="primary">xseB</name>
    <name evidence="7" type="ORF">SAMN05421686_11316</name>
</gene>
<keyword evidence="4 6" id="KW-0378">Hydrolase</keyword>
<dbReference type="PIRSF" id="PIRSF006488">
    <property type="entry name" value="Exonuc_VII_S"/>
    <property type="match status" value="1"/>
</dbReference>
<comment type="similarity">
    <text evidence="1 6">Belongs to the XseB family.</text>
</comment>
<comment type="catalytic activity">
    <reaction evidence="6">
        <text>Exonucleolytic cleavage in either 5'- to 3'- or 3'- to 5'-direction to yield nucleoside 5'-phosphates.</text>
        <dbReference type="EC" id="3.1.11.6"/>
    </reaction>
</comment>
<dbReference type="GO" id="GO:0008855">
    <property type="term" value="F:exodeoxyribonuclease VII activity"/>
    <property type="evidence" value="ECO:0007669"/>
    <property type="project" value="UniProtKB-UniRule"/>
</dbReference>
<dbReference type="GO" id="GO:0009318">
    <property type="term" value="C:exodeoxyribonuclease VII complex"/>
    <property type="evidence" value="ECO:0007669"/>
    <property type="project" value="UniProtKB-UniRule"/>
</dbReference>
<evidence type="ECO:0000256" key="3">
    <source>
        <dbReference type="ARBA" id="ARBA00022722"/>
    </source>
</evidence>
<dbReference type="Gene3D" id="1.10.287.1040">
    <property type="entry name" value="Exonuclease VII, small subunit"/>
    <property type="match status" value="1"/>
</dbReference>
<evidence type="ECO:0000313" key="8">
    <source>
        <dbReference type="Proteomes" id="UP000185639"/>
    </source>
</evidence>
<evidence type="ECO:0000256" key="2">
    <source>
        <dbReference type="ARBA" id="ARBA00022490"/>
    </source>
</evidence>
<dbReference type="NCBIfam" id="NF002140">
    <property type="entry name" value="PRK00977.1-4"/>
    <property type="match status" value="1"/>
</dbReference>
<dbReference type="PANTHER" id="PTHR34137">
    <property type="entry name" value="EXODEOXYRIBONUCLEASE 7 SMALL SUBUNIT"/>
    <property type="match status" value="1"/>
</dbReference>
<dbReference type="EC" id="3.1.11.6" evidence="6"/>
<dbReference type="OrthoDB" id="9801128at2"/>
<name>A0A1N7Q322_9GAMM</name>
<dbReference type="NCBIfam" id="TIGR01280">
    <property type="entry name" value="xseB"/>
    <property type="match status" value="1"/>
</dbReference>
<dbReference type="RefSeq" id="WP_076517868.1">
    <property type="nucleotide sequence ID" value="NZ_FTOH01000013.1"/>
</dbReference>
<proteinExistence type="inferred from homology"/>
<keyword evidence="8" id="KW-1185">Reference proteome</keyword>
<protein>
    <recommendedName>
        <fullName evidence="6">Exodeoxyribonuclease 7 small subunit</fullName>
        <ecNumber evidence="6">3.1.11.6</ecNumber>
    </recommendedName>
    <alternativeName>
        <fullName evidence="6">Exodeoxyribonuclease VII small subunit</fullName>
        <shortName evidence="6">Exonuclease VII small subunit</shortName>
    </alternativeName>
</protein>
<comment type="subunit">
    <text evidence="6">Heterooligomer composed of large and small subunits.</text>
</comment>
<evidence type="ECO:0000256" key="4">
    <source>
        <dbReference type="ARBA" id="ARBA00022801"/>
    </source>
</evidence>
<dbReference type="Pfam" id="PF02609">
    <property type="entry name" value="Exonuc_VII_S"/>
    <property type="match status" value="1"/>
</dbReference>
<accession>A0A1N7Q322</accession>
<comment type="subcellular location">
    <subcellularLocation>
        <location evidence="6">Cytoplasm</location>
    </subcellularLocation>
</comment>
<dbReference type="AlphaFoldDB" id="A0A1N7Q322"/>
<keyword evidence="5 6" id="KW-0269">Exonuclease</keyword>
<evidence type="ECO:0000256" key="1">
    <source>
        <dbReference type="ARBA" id="ARBA00009998"/>
    </source>
</evidence>
<dbReference type="STRING" id="484498.SAMN05421686_11316"/>
<evidence type="ECO:0000256" key="5">
    <source>
        <dbReference type="ARBA" id="ARBA00022839"/>
    </source>
</evidence>
<reference evidence="8" key="1">
    <citation type="submission" date="2017-01" db="EMBL/GenBank/DDBJ databases">
        <authorList>
            <person name="Varghese N."/>
            <person name="Submissions S."/>
        </authorList>
    </citation>
    <scope>NUCLEOTIDE SEQUENCE [LARGE SCALE GENOMIC DNA]</scope>
    <source>
        <strain evidence="8">DSM 24913</strain>
    </source>
</reference>
<dbReference type="HAMAP" id="MF_00337">
    <property type="entry name" value="Exonuc_7_S"/>
    <property type="match status" value="1"/>
</dbReference>
<dbReference type="InterPro" id="IPR037004">
    <property type="entry name" value="Exonuc_VII_ssu_sf"/>
</dbReference>
<keyword evidence="3 6" id="KW-0540">Nuclease</keyword>
<dbReference type="SUPFAM" id="SSF116842">
    <property type="entry name" value="XseB-like"/>
    <property type="match status" value="1"/>
</dbReference>
<sequence length="81" mass="8788">MSDKSSSFGFESALSELEALVTRMESGELTLEDSLEAFEKGIGLTRQCQQALAAAEQRVQLLMERNGQSDAQPFQSGDASE</sequence>
<dbReference type="InterPro" id="IPR003761">
    <property type="entry name" value="Exonuc_VII_S"/>
</dbReference>
<comment type="function">
    <text evidence="6">Bidirectionally degrades single-stranded DNA into large acid-insoluble oligonucleotides, which are then degraded further into small acid-soluble oligonucleotides.</text>
</comment>
<dbReference type="PANTHER" id="PTHR34137:SF1">
    <property type="entry name" value="EXODEOXYRIBONUCLEASE 7 SMALL SUBUNIT"/>
    <property type="match status" value="1"/>
</dbReference>
<dbReference type="EMBL" id="FTOH01000013">
    <property type="protein sequence ID" value="SIT17248.1"/>
    <property type="molecule type" value="Genomic_DNA"/>
</dbReference>
<organism evidence="7 8">
    <name type="scientific">Thalassolituus maritimus</name>
    <dbReference type="NCBI Taxonomy" id="484498"/>
    <lineage>
        <taxon>Bacteria</taxon>
        <taxon>Pseudomonadati</taxon>
        <taxon>Pseudomonadota</taxon>
        <taxon>Gammaproteobacteria</taxon>
        <taxon>Oceanospirillales</taxon>
        <taxon>Oceanospirillaceae</taxon>
        <taxon>Thalassolituus</taxon>
    </lineage>
</organism>